<dbReference type="FunFam" id="1.20.1050.10:FF:000005">
    <property type="entry name" value="Glutathione S-transferase A1"/>
    <property type="match status" value="1"/>
</dbReference>
<dbReference type="GeneID" id="115809030"/>
<feature type="domain" description="GST N-terminal" evidence="4">
    <location>
        <begin position="3"/>
        <end position="83"/>
    </location>
</feature>
<dbReference type="Pfam" id="PF02798">
    <property type="entry name" value="GST_N"/>
    <property type="match status" value="1"/>
</dbReference>
<dbReference type="InterPro" id="IPR050213">
    <property type="entry name" value="GST_superfamily"/>
</dbReference>
<dbReference type="SUPFAM" id="SSF52833">
    <property type="entry name" value="Thioredoxin-like"/>
    <property type="match status" value="1"/>
</dbReference>
<proteinExistence type="inferred from homology"/>
<dbReference type="PANTHER" id="PTHR11571">
    <property type="entry name" value="GLUTATHIONE S-TRANSFERASE"/>
    <property type="match status" value="1"/>
</dbReference>
<dbReference type="InterPro" id="IPR036249">
    <property type="entry name" value="Thioredoxin-like_sf"/>
</dbReference>
<dbReference type="PROSITE" id="PS50405">
    <property type="entry name" value="GST_CTER"/>
    <property type="match status" value="1"/>
</dbReference>
<dbReference type="EC" id="2.5.1.18" evidence="2"/>
<feature type="domain" description="GST C-terminal" evidence="5">
    <location>
        <begin position="85"/>
        <end position="206"/>
    </location>
</feature>
<keyword evidence="3" id="KW-0808">Transferase</keyword>
<dbReference type="SFLD" id="SFLDG00363">
    <property type="entry name" value="AMPS_(cytGST):_Alpha-__Mu-__Pi"/>
    <property type="match status" value="1"/>
</dbReference>
<evidence type="ECO:0000256" key="1">
    <source>
        <dbReference type="ARBA" id="ARBA00011055"/>
    </source>
</evidence>
<comment type="similarity">
    <text evidence="1">Belongs to the GST superfamily. Alpha family.</text>
</comment>
<dbReference type="SFLD" id="SFLDS00019">
    <property type="entry name" value="Glutathione_Transferase_(cytos"/>
    <property type="match status" value="1"/>
</dbReference>
<name>A0A6J2V3J9_CHACN</name>
<dbReference type="PANTHER" id="PTHR11571:SF230">
    <property type="entry name" value="GLUTATHIONE TRANSFERASE"/>
    <property type="match status" value="1"/>
</dbReference>
<evidence type="ECO:0000313" key="6">
    <source>
        <dbReference type="Proteomes" id="UP000504632"/>
    </source>
</evidence>
<evidence type="ECO:0000259" key="5">
    <source>
        <dbReference type="PROSITE" id="PS50405"/>
    </source>
</evidence>
<dbReference type="GO" id="GO:0004364">
    <property type="term" value="F:glutathione transferase activity"/>
    <property type="evidence" value="ECO:0007669"/>
    <property type="project" value="UniProtKB-EC"/>
</dbReference>
<dbReference type="Pfam" id="PF14497">
    <property type="entry name" value="GST_C_3"/>
    <property type="match status" value="1"/>
</dbReference>
<dbReference type="Gene3D" id="1.20.1050.10">
    <property type="match status" value="1"/>
</dbReference>
<dbReference type="SUPFAM" id="SSF47616">
    <property type="entry name" value="GST C-terminal domain-like"/>
    <property type="match status" value="1"/>
</dbReference>
<dbReference type="InterPro" id="IPR010987">
    <property type="entry name" value="Glutathione-S-Trfase_C-like"/>
</dbReference>
<organism evidence="6 7">
    <name type="scientific">Chanos chanos</name>
    <name type="common">Milkfish</name>
    <name type="synonym">Mugil chanos</name>
    <dbReference type="NCBI Taxonomy" id="29144"/>
    <lineage>
        <taxon>Eukaryota</taxon>
        <taxon>Metazoa</taxon>
        <taxon>Chordata</taxon>
        <taxon>Craniata</taxon>
        <taxon>Vertebrata</taxon>
        <taxon>Euteleostomi</taxon>
        <taxon>Actinopterygii</taxon>
        <taxon>Neopterygii</taxon>
        <taxon>Teleostei</taxon>
        <taxon>Ostariophysi</taxon>
        <taxon>Gonorynchiformes</taxon>
        <taxon>Chanidae</taxon>
        <taxon>Chanos</taxon>
    </lineage>
</organism>
<dbReference type="RefSeq" id="XP_030626342.1">
    <property type="nucleotide sequence ID" value="XM_030770482.1"/>
</dbReference>
<sequence length="223" mass="25675">MSGKPVLYYFYGRGKMESIRWLLAAAGVEFDEVYVSTREQYEKMIKDGDLMFHQLPLVEMDGMKLVQTKAILTYIAEKHNLLGKDLKERVIIEMYTEGIRDLMTMIMSMPFLPQEQQEKHLNNIQNKSTGCYLPVYEKALANGQFLVGNQMSCADVLLLEGLLMLEERLPSILRNFPKLQAFQGRMKAIPNISKFLQPGSQRKSPPDEKYVKTVKEVLSHIFS</sequence>
<dbReference type="InterPro" id="IPR004046">
    <property type="entry name" value="GST_C"/>
</dbReference>
<keyword evidence="6" id="KW-1185">Reference proteome</keyword>
<dbReference type="InParanoid" id="A0A6J2V3J9"/>
<evidence type="ECO:0000259" key="4">
    <source>
        <dbReference type="PROSITE" id="PS50404"/>
    </source>
</evidence>
<dbReference type="Proteomes" id="UP000504632">
    <property type="component" value="Chromosome 4"/>
</dbReference>
<dbReference type="SFLD" id="SFLDG01205">
    <property type="entry name" value="AMPS.1"/>
    <property type="match status" value="1"/>
</dbReference>
<dbReference type="AlphaFoldDB" id="A0A6J2V3J9"/>
<dbReference type="InterPro" id="IPR036282">
    <property type="entry name" value="Glutathione-S-Trfase_C_sf"/>
</dbReference>
<evidence type="ECO:0000256" key="2">
    <source>
        <dbReference type="ARBA" id="ARBA00012452"/>
    </source>
</evidence>
<evidence type="ECO:0000256" key="3">
    <source>
        <dbReference type="ARBA" id="ARBA00022679"/>
    </source>
</evidence>
<dbReference type="InterPro" id="IPR003080">
    <property type="entry name" value="GST_alpha"/>
</dbReference>
<dbReference type="PRINTS" id="PR01266">
    <property type="entry name" value="GSTRNSFRASEA"/>
</dbReference>
<dbReference type="PROSITE" id="PS50404">
    <property type="entry name" value="GST_NTER"/>
    <property type="match status" value="1"/>
</dbReference>
<dbReference type="GO" id="GO:0006749">
    <property type="term" value="P:glutathione metabolic process"/>
    <property type="evidence" value="ECO:0007669"/>
    <property type="project" value="TreeGrafter"/>
</dbReference>
<evidence type="ECO:0000313" key="7">
    <source>
        <dbReference type="RefSeq" id="XP_030626342.1"/>
    </source>
</evidence>
<dbReference type="InterPro" id="IPR040079">
    <property type="entry name" value="Glutathione_S-Trfase"/>
</dbReference>
<dbReference type="InterPro" id="IPR004045">
    <property type="entry name" value="Glutathione_S-Trfase_N"/>
</dbReference>
<protein>
    <recommendedName>
        <fullName evidence="2">glutathione transferase</fullName>
        <ecNumber evidence="2">2.5.1.18</ecNumber>
    </recommendedName>
</protein>
<dbReference type="Gene3D" id="3.40.30.10">
    <property type="entry name" value="Glutaredoxin"/>
    <property type="match status" value="1"/>
</dbReference>
<accession>A0A6J2V3J9</accession>
<gene>
    <name evidence="7" type="primary">LOC115809030</name>
</gene>
<reference evidence="7" key="1">
    <citation type="submission" date="2025-08" db="UniProtKB">
        <authorList>
            <consortium name="RefSeq"/>
        </authorList>
    </citation>
    <scope>IDENTIFICATION</scope>
</reference>
<dbReference type="FunCoup" id="A0A6J2V3J9">
    <property type="interactions" value="132"/>
</dbReference>
<dbReference type="OrthoDB" id="414243at2759"/>